<keyword evidence="6" id="KW-0464">Manganese</keyword>
<evidence type="ECO:0000256" key="3">
    <source>
        <dbReference type="ARBA" id="ARBA00022723"/>
    </source>
</evidence>
<dbReference type="SUPFAM" id="SSF55811">
    <property type="entry name" value="Nudix"/>
    <property type="match status" value="1"/>
</dbReference>
<dbReference type="GO" id="GO:0010945">
    <property type="term" value="F:coenzyme A diphosphatase activity"/>
    <property type="evidence" value="ECO:0007669"/>
    <property type="project" value="InterPro"/>
</dbReference>
<dbReference type="PANTHER" id="PTHR12992">
    <property type="entry name" value="NUDIX HYDROLASE"/>
    <property type="match status" value="1"/>
</dbReference>
<keyword evidence="9" id="KW-1185">Reference proteome</keyword>
<dbReference type="EMBL" id="JAPTGG010000005">
    <property type="protein sequence ID" value="MCZ0865131.1"/>
    <property type="molecule type" value="Genomic_DNA"/>
</dbReference>
<evidence type="ECO:0000313" key="9">
    <source>
        <dbReference type="Proteomes" id="UP001069090"/>
    </source>
</evidence>
<dbReference type="PROSITE" id="PS51462">
    <property type="entry name" value="NUDIX"/>
    <property type="match status" value="1"/>
</dbReference>
<dbReference type="CDD" id="cd03426">
    <property type="entry name" value="NUDIX_CoAse_Nudt7"/>
    <property type="match status" value="1"/>
</dbReference>
<accession>A0A9J6RKV3</accession>
<keyword evidence="3" id="KW-0479">Metal-binding</keyword>
<dbReference type="InterPro" id="IPR015797">
    <property type="entry name" value="NUDIX_hydrolase-like_dom_sf"/>
</dbReference>
<name>A0A9J6RKV3_9GAMM</name>
<dbReference type="RefSeq" id="WP_258331281.1">
    <property type="nucleotide sequence ID" value="NZ_JAPTGG010000005.1"/>
</dbReference>
<evidence type="ECO:0000256" key="5">
    <source>
        <dbReference type="ARBA" id="ARBA00022842"/>
    </source>
</evidence>
<sequence length="201" mass="21969">MDFMQARQRLLNLRYTQPAVTEAVAELDDSSAKRAAILMAVMNVQERAALLLTQRAAHLALHPSEVAFPGGKPEAGDSDDVATALREAHEEVALPAAAVQYMGQLNKRVTRSGYVLTPCVALVENPVNLQANSDEVANIFMPPLAQLAQPNNWQFAMQPYNGSQRLSPQFCYQDYVISGVTARLVADLMVQVFAVPLPAYD</sequence>
<comment type="cofactor">
    <cofactor evidence="1">
        <name>Mn(2+)</name>
        <dbReference type="ChEBI" id="CHEBI:29035"/>
    </cofactor>
</comment>
<evidence type="ECO:0000259" key="7">
    <source>
        <dbReference type="PROSITE" id="PS51462"/>
    </source>
</evidence>
<proteinExistence type="predicted"/>
<dbReference type="InterPro" id="IPR000086">
    <property type="entry name" value="NUDIX_hydrolase_dom"/>
</dbReference>
<keyword evidence="4" id="KW-0378">Hydrolase</keyword>
<feature type="domain" description="Nudix hydrolase" evidence="7">
    <location>
        <begin position="32"/>
        <end position="172"/>
    </location>
</feature>
<dbReference type="Gene3D" id="3.90.79.10">
    <property type="entry name" value="Nucleoside Triphosphate Pyrophosphohydrolase"/>
    <property type="match status" value="1"/>
</dbReference>
<dbReference type="PANTHER" id="PTHR12992:SF11">
    <property type="entry name" value="MITOCHONDRIAL COENZYME A DIPHOSPHATASE NUDT8"/>
    <property type="match status" value="1"/>
</dbReference>
<protein>
    <submittedName>
        <fullName evidence="8">CoA pyrophosphatase</fullName>
    </submittedName>
</protein>
<evidence type="ECO:0000256" key="1">
    <source>
        <dbReference type="ARBA" id="ARBA00001936"/>
    </source>
</evidence>
<comment type="cofactor">
    <cofactor evidence="2">
        <name>Mg(2+)</name>
        <dbReference type="ChEBI" id="CHEBI:18420"/>
    </cofactor>
</comment>
<gene>
    <name evidence="8" type="ORF">O0V09_07975</name>
</gene>
<comment type="caution">
    <text evidence="8">The sequence shown here is derived from an EMBL/GenBank/DDBJ whole genome shotgun (WGS) entry which is preliminary data.</text>
</comment>
<dbReference type="Proteomes" id="UP001069090">
    <property type="component" value="Unassembled WGS sequence"/>
</dbReference>
<evidence type="ECO:0000256" key="6">
    <source>
        <dbReference type="ARBA" id="ARBA00023211"/>
    </source>
</evidence>
<reference evidence="8 9" key="1">
    <citation type="submission" date="2022-12" db="EMBL/GenBank/DDBJ databases">
        <title>Dasania phycosphaerae sp. nov., isolated from particulate material of the south coast of Korea.</title>
        <authorList>
            <person name="Jiang Y."/>
        </authorList>
    </citation>
    <scope>NUCLEOTIDE SEQUENCE [LARGE SCALE GENOMIC DNA]</scope>
    <source>
        <strain evidence="8 9">GY-19</strain>
    </source>
</reference>
<dbReference type="GO" id="GO:0046872">
    <property type="term" value="F:metal ion binding"/>
    <property type="evidence" value="ECO:0007669"/>
    <property type="project" value="UniProtKB-KW"/>
</dbReference>
<organism evidence="8 9">
    <name type="scientific">Dasania phycosphaerae</name>
    <dbReference type="NCBI Taxonomy" id="2950436"/>
    <lineage>
        <taxon>Bacteria</taxon>
        <taxon>Pseudomonadati</taxon>
        <taxon>Pseudomonadota</taxon>
        <taxon>Gammaproteobacteria</taxon>
        <taxon>Cellvibrionales</taxon>
        <taxon>Spongiibacteraceae</taxon>
        <taxon>Dasania</taxon>
    </lineage>
</organism>
<dbReference type="AlphaFoldDB" id="A0A9J6RKV3"/>
<dbReference type="Pfam" id="PF00293">
    <property type="entry name" value="NUDIX"/>
    <property type="match status" value="1"/>
</dbReference>
<keyword evidence="5" id="KW-0460">Magnesium</keyword>
<evidence type="ECO:0000313" key="8">
    <source>
        <dbReference type="EMBL" id="MCZ0865131.1"/>
    </source>
</evidence>
<evidence type="ECO:0000256" key="2">
    <source>
        <dbReference type="ARBA" id="ARBA00001946"/>
    </source>
</evidence>
<evidence type="ECO:0000256" key="4">
    <source>
        <dbReference type="ARBA" id="ARBA00022801"/>
    </source>
</evidence>
<dbReference type="InterPro" id="IPR045121">
    <property type="entry name" value="CoAse"/>
</dbReference>